<dbReference type="Proteomes" id="UP000250235">
    <property type="component" value="Unassembled WGS sequence"/>
</dbReference>
<reference evidence="1 2" key="1">
    <citation type="journal article" date="2015" name="Proc. Natl. Acad. Sci. U.S.A.">
        <title>The resurrection genome of Boea hygrometrica: A blueprint for survival of dehydration.</title>
        <authorList>
            <person name="Xiao L."/>
            <person name="Yang G."/>
            <person name="Zhang L."/>
            <person name="Yang X."/>
            <person name="Zhao S."/>
            <person name="Ji Z."/>
            <person name="Zhou Q."/>
            <person name="Hu M."/>
            <person name="Wang Y."/>
            <person name="Chen M."/>
            <person name="Xu Y."/>
            <person name="Jin H."/>
            <person name="Xiao X."/>
            <person name="Hu G."/>
            <person name="Bao F."/>
            <person name="Hu Y."/>
            <person name="Wan P."/>
            <person name="Li L."/>
            <person name="Deng X."/>
            <person name="Kuang T."/>
            <person name="Xiang C."/>
            <person name="Zhu J.K."/>
            <person name="Oliver M.J."/>
            <person name="He Y."/>
        </authorList>
    </citation>
    <scope>NUCLEOTIDE SEQUENCE [LARGE SCALE GENOMIC DNA]</scope>
    <source>
        <strain evidence="2">cv. XS01</strain>
    </source>
</reference>
<gene>
    <name evidence="1" type="ORF">F511_37030</name>
</gene>
<dbReference type="AlphaFoldDB" id="A0A2Z7AYX4"/>
<evidence type="ECO:0000313" key="2">
    <source>
        <dbReference type="Proteomes" id="UP000250235"/>
    </source>
</evidence>
<evidence type="ECO:0000313" key="1">
    <source>
        <dbReference type="EMBL" id="KZV27094.1"/>
    </source>
</evidence>
<protein>
    <submittedName>
        <fullName evidence="1">Uncharacterized protein</fullName>
    </submittedName>
</protein>
<keyword evidence="2" id="KW-1185">Reference proteome</keyword>
<organism evidence="1 2">
    <name type="scientific">Dorcoceras hygrometricum</name>
    <dbReference type="NCBI Taxonomy" id="472368"/>
    <lineage>
        <taxon>Eukaryota</taxon>
        <taxon>Viridiplantae</taxon>
        <taxon>Streptophyta</taxon>
        <taxon>Embryophyta</taxon>
        <taxon>Tracheophyta</taxon>
        <taxon>Spermatophyta</taxon>
        <taxon>Magnoliopsida</taxon>
        <taxon>eudicotyledons</taxon>
        <taxon>Gunneridae</taxon>
        <taxon>Pentapetalae</taxon>
        <taxon>asterids</taxon>
        <taxon>lamiids</taxon>
        <taxon>Lamiales</taxon>
        <taxon>Gesneriaceae</taxon>
        <taxon>Didymocarpoideae</taxon>
        <taxon>Trichosporeae</taxon>
        <taxon>Loxocarpinae</taxon>
        <taxon>Dorcoceras</taxon>
    </lineage>
</organism>
<name>A0A2Z7AYX4_9LAMI</name>
<dbReference type="EMBL" id="KV010683">
    <property type="protein sequence ID" value="KZV27094.1"/>
    <property type="molecule type" value="Genomic_DNA"/>
</dbReference>
<proteinExistence type="predicted"/>
<accession>A0A2Z7AYX4</accession>
<sequence length="114" mass="11812">MSTRVNVPVARGGNVVVLLSRLDVQLREIFATVACCWLRLVPAERSVMRCFVPATGYPAAGSEDFVSYATSFELMVSTGFVGGQLLNLFPVFAGNPGSTAGRGFNPAGGAPGGG</sequence>